<protein>
    <submittedName>
        <fullName evidence="1">Uncharacterized protein</fullName>
    </submittedName>
</protein>
<reference evidence="1" key="1">
    <citation type="submission" date="2021-05" db="EMBL/GenBank/DDBJ databases">
        <authorList>
            <person name="Pan Q."/>
            <person name="Jouanno E."/>
            <person name="Zahm M."/>
            <person name="Klopp C."/>
            <person name="Cabau C."/>
            <person name="Louis A."/>
            <person name="Berthelot C."/>
            <person name="Parey E."/>
            <person name="Roest Crollius H."/>
            <person name="Montfort J."/>
            <person name="Robinson-Rechavi M."/>
            <person name="Bouchez O."/>
            <person name="Lampietro C."/>
            <person name="Lopez Roques C."/>
            <person name="Donnadieu C."/>
            <person name="Postlethwait J."/>
            <person name="Bobe J."/>
            <person name="Dillon D."/>
            <person name="Chandos A."/>
            <person name="von Hippel F."/>
            <person name="Guiguen Y."/>
        </authorList>
    </citation>
    <scope>NUCLEOTIDE SEQUENCE</scope>
    <source>
        <strain evidence="1">YG-Jan2019</strain>
    </source>
</reference>
<name>A0ACC2F199_DALPE</name>
<dbReference type="Proteomes" id="UP001157502">
    <property type="component" value="Chromosome 36"/>
</dbReference>
<evidence type="ECO:0000313" key="1">
    <source>
        <dbReference type="EMBL" id="KAJ7985178.1"/>
    </source>
</evidence>
<keyword evidence="2" id="KW-1185">Reference proteome</keyword>
<evidence type="ECO:0000313" key="2">
    <source>
        <dbReference type="Proteomes" id="UP001157502"/>
    </source>
</evidence>
<comment type="caution">
    <text evidence="1">The sequence shown here is derived from an EMBL/GenBank/DDBJ whole genome shotgun (WGS) entry which is preliminary data.</text>
</comment>
<gene>
    <name evidence="1" type="ORF">DPEC_G00349380</name>
</gene>
<organism evidence="1 2">
    <name type="scientific">Dallia pectoralis</name>
    <name type="common">Alaska blackfish</name>
    <dbReference type="NCBI Taxonomy" id="75939"/>
    <lineage>
        <taxon>Eukaryota</taxon>
        <taxon>Metazoa</taxon>
        <taxon>Chordata</taxon>
        <taxon>Craniata</taxon>
        <taxon>Vertebrata</taxon>
        <taxon>Euteleostomi</taxon>
        <taxon>Actinopterygii</taxon>
        <taxon>Neopterygii</taxon>
        <taxon>Teleostei</taxon>
        <taxon>Protacanthopterygii</taxon>
        <taxon>Esociformes</taxon>
        <taxon>Umbridae</taxon>
        <taxon>Dallia</taxon>
    </lineage>
</organism>
<dbReference type="EMBL" id="CM055763">
    <property type="protein sequence ID" value="KAJ7985178.1"/>
    <property type="molecule type" value="Genomic_DNA"/>
</dbReference>
<accession>A0ACC2F199</accession>
<proteinExistence type="predicted"/>
<sequence length="596" mass="65430">MERELRLGNKVNGNRGLHHEAAGTVSNEEMESGGKPSPAKRPRLGDVTADSTGERDDISGEVAQEKETGGPAHAEVMATLDCTCPICGFVAKTPTALKIHSKRKHTGKGKSRSVSSAKVHVEIDVRKTGATAHSSNDEPLRGTEEKLNDGEREKENAGLQSLGAEDTSGEVTTKNNENIAENKEKECLDQEIPTEATGGFAEEQPEPTPIKRDVGKQSSKPKTMHSCSYCGHEFRDKPSLDTHIKRRHTKEMNHFCEFCSYACVANNEHAVQVVEVSGTVFEEDTETQVTAKASEQIVNEAPDSSEVIVPLPGHEQTDELAPEPMCSDDDAEVAEKQLIRAQPFDACIVPLKSLTDAQLALHEERMAHIAESDSGQVVSGPTGSPVKTKRSKPAGASGLSRGVTPNPRIRCDDCGFVADGLSGLNVHISMKHPSKEKHFHCMLCGKSFYTESNLQQHLTSAAHQRNEQASIEELPEGGATFKCVKCTDPFETEQELFMHIKEKHEELLREVNKYVLEDTEQINREREENQGNVCKHCGKVCKSSNSMAFLAHVRTHTGSKPFKCKICNFATAQLGDARNHVRRHLGMREYKCHICG</sequence>